<dbReference type="RefSeq" id="WP_253673127.1">
    <property type="nucleotide sequence ID" value="NZ_JAMTCP010000050.1"/>
</dbReference>
<gene>
    <name evidence="1" type="ORF">LX15_005565</name>
</gene>
<reference evidence="1 2" key="1">
    <citation type="submission" date="2022-06" db="EMBL/GenBank/DDBJ databases">
        <title>Genomic Encyclopedia of Archaeal and Bacterial Type Strains, Phase II (KMG-II): from individual species to whole genera.</title>
        <authorList>
            <person name="Goeker M."/>
        </authorList>
    </citation>
    <scope>NUCLEOTIDE SEQUENCE [LARGE SCALE GENOMIC DNA]</scope>
    <source>
        <strain evidence="1 2">DSM 40477</strain>
    </source>
</reference>
<dbReference type="Gene3D" id="3.30.530.20">
    <property type="match status" value="1"/>
</dbReference>
<proteinExistence type="predicted"/>
<protein>
    <recommendedName>
        <fullName evidence="3">SRPBCC family protein</fullName>
    </recommendedName>
</protein>
<organism evidence="1 2">
    <name type="scientific">Streptoalloteichus tenebrarius (strain ATCC 17920 / DSM 40477 / JCM 4838 / CBS 697.72 / NBRC 16177 / NCIMB 11028 / NRRL B-12390 / A12253. 1 / ISP 5477)</name>
    <name type="common">Streptomyces tenebrarius</name>
    <dbReference type="NCBI Taxonomy" id="1933"/>
    <lineage>
        <taxon>Bacteria</taxon>
        <taxon>Bacillati</taxon>
        <taxon>Actinomycetota</taxon>
        <taxon>Actinomycetes</taxon>
        <taxon>Pseudonocardiales</taxon>
        <taxon>Pseudonocardiaceae</taxon>
        <taxon>Streptoalloteichus</taxon>
    </lineage>
</organism>
<sequence>MRESRRERTTGRTGRRWRRWLGWAAPLAAVAAVAVARAPARPLDRLAASMRGREVVTDWTVGEPLEAVYRYCRDACVLADLVTEIRRIERVDDRRVRAHLVGANGVPLVVPVERTADRDRQLVAWRAGGHPGVCGVQIRLRPGPWKHTTRVHARMWWRPGRGLVRQFAGDPQRRLEDALHRMECALADRLADGEVTPLPSPVHHGRRH</sequence>
<evidence type="ECO:0000313" key="2">
    <source>
        <dbReference type="Proteomes" id="UP001205311"/>
    </source>
</evidence>
<evidence type="ECO:0000313" key="1">
    <source>
        <dbReference type="EMBL" id="MCP2261838.1"/>
    </source>
</evidence>
<dbReference type="EMBL" id="JAMTCP010000050">
    <property type="protein sequence ID" value="MCP2261838.1"/>
    <property type="molecule type" value="Genomic_DNA"/>
</dbReference>
<comment type="caution">
    <text evidence="1">The sequence shown here is derived from an EMBL/GenBank/DDBJ whole genome shotgun (WGS) entry which is preliminary data.</text>
</comment>
<dbReference type="Proteomes" id="UP001205311">
    <property type="component" value="Unassembled WGS sequence"/>
</dbReference>
<dbReference type="InterPro" id="IPR023393">
    <property type="entry name" value="START-like_dom_sf"/>
</dbReference>
<dbReference type="SUPFAM" id="SSF55961">
    <property type="entry name" value="Bet v1-like"/>
    <property type="match status" value="1"/>
</dbReference>
<name>A0ABT1I231_STRSD</name>
<accession>A0ABT1I231</accession>
<evidence type="ECO:0008006" key="3">
    <source>
        <dbReference type="Google" id="ProtNLM"/>
    </source>
</evidence>
<keyword evidence="2" id="KW-1185">Reference proteome</keyword>